<dbReference type="Proteomes" id="UP001165488">
    <property type="component" value="Unassembled WGS sequence"/>
</dbReference>
<dbReference type="Pfam" id="PF17170">
    <property type="entry name" value="DUF5128"/>
    <property type="match status" value="1"/>
</dbReference>
<comment type="caution">
    <text evidence="2">The sequence shown here is derived from an EMBL/GenBank/DDBJ whole genome shotgun (WGS) entry which is preliminary data.</text>
</comment>
<evidence type="ECO:0000256" key="1">
    <source>
        <dbReference type="SAM" id="SignalP"/>
    </source>
</evidence>
<keyword evidence="3" id="KW-1185">Reference proteome</keyword>
<proteinExistence type="predicted"/>
<organism evidence="2 3">
    <name type="scientific">Belliella calami</name>
    <dbReference type="NCBI Taxonomy" id="2923436"/>
    <lineage>
        <taxon>Bacteria</taxon>
        <taxon>Pseudomonadati</taxon>
        <taxon>Bacteroidota</taxon>
        <taxon>Cytophagia</taxon>
        <taxon>Cytophagales</taxon>
        <taxon>Cyclobacteriaceae</taxon>
        <taxon>Belliella</taxon>
    </lineage>
</organism>
<reference evidence="2" key="1">
    <citation type="submission" date="2022-03" db="EMBL/GenBank/DDBJ databases">
        <title>De novo assembled genomes of Belliella spp. (Cyclobacteriaceae) strains.</title>
        <authorList>
            <person name="Szabo A."/>
            <person name="Korponai K."/>
            <person name="Felfoldi T."/>
        </authorList>
    </citation>
    <scope>NUCLEOTIDE SEQUENCE</scope>
    <source>
        <strain evidence="2">DSM 107340</strain>
    </source>
</reference>
<accession>A0ABS9URQ9</accession>
<evidence type="ECO:0000313" key="2">
    <source>
        <dbReference type="EMBL" id="MCH7399307.1"/>
    </source>
</evidence>
<dbReference type="PROSITE" id="PS51257">
    <property type="entry name" value="PROKAR_LIPOPROTEIN"/>
    <property type="match status" value="1"/>
</dbReference>
<name>A0ABS9URQ9_9BACT</name>
<feature type="signal peptide" evidence="1">
    <location>
        <begin position="1"/>
        <end position="23"/>
    </location>
</feature>
<gene>
    <name evidence="2" type="ORF">MM236_15000</name>
</gene>
<dbReference type="RefSeq" id="WP_241275806.1">
    <property type="nucleotide sequence ID" value="NZ_JAKZGS010000014.1"/>
</dbReference>
<dbReference type="EMBL" id="JAKZGS010000014">
    <property type="protein sequence ID" value="MCH7399307.1"/>
    <property type="molecule type" value="Genomic_DNA"/>
</dbReference>
<sequence>MKYFYHFLAFSLFGMLFSCNSSNEENMEFREIKITEADIISFDEVVDEIEFIPFLIPEDSPLKLSANEPHLEIDDKIYFSVGDFRDASIHVFALNGKYEQTFKKQGDGPEEYPYINGIDLIDDKLAIWDQRGTFKLYNKTNFDFEGVKKLAGVDINFIPFYQSLGDGKWILVDDYSGEVDENSYYPVFQLLNEKTEEIKPLSPKTREVTANLIEGQIAEMSDKSYILNFGASDTVYHFKNDSIKPWIKLNLADNNLPEDSKLDPEYFFENILLNQANNINVGTAIAANDIVRIAVFGIKKSPEIIQDDLDSFPIQHLYIQYPSMEFKVTKAFGAFGGKGYEKDGYFYEVLFAENILAYLESNYFGKYAAQLEAAIENLVDEEDPILLKYNVRVK</sequence>
<feature type="chain" id="PRO_5046152352" evidence="1">
    <location>
        <begin position="24"/>
        <end position="394"/>
    </location>
</feature>
<protein>
    <submittedName>
        <fullName evidence="2">6-bladed beta-propeller</fullName>
    </submittedName>
</protein>
<keyword evidence="1" id="KW-0732">Signal</keyword>
<evidence type="ECO:0000313" key="3">
    <source>
        <dbReference type="Proteomes" id="UP001165488"/>
    </source>
</evidence>